<gene>
    <name evidence="3" type="primary">resA_2</name>
    <name evidence="4" type="ORF">DEE74_22805</name>
    <name evidence="3" type="ORF">R38712_04674</name>
</gene>
<accession>A0A2P4RFP0</accession>
<dbReference type="GO" id="GO:0016209">
    <property type="term" value="F:antioxidant activity"/>
    <property type="evidence" value="ECO:0007669"/>
    <property type="project" value="InterPro"/>
</dbReference>
<dbReference type="SUPFAM" id="SSF52833">
    <property type="entry name" value="Thioredoxin-like"/>
    <property type="match status" value="1"/>
</dbReference>
<dbReference type="PROSITE" id="PS51318">
    <property type="entry name" value="TAT"/>
    <property type="match status" value="1"/>
</dbReference>
<organism evidence="4 6">
    <name type="scientific">Ralstonia pickettii</name>
    <name type="common">Burkholderia pickettii</name>
    <dbReference type="NCBI Taxonomy" id="329"/>
    <lineage>
        <taxon>Bacteria</taxon>
        <taxon>Pseudomonadati</taxon>
        <taxon>Pseudomonadota</taxon>
        <taxon>Betaproteobacteria</taxon>
        <taxon>Burkholderiales</taxon>
        <taxon>Burkholderiaceae</taxon>
        <taxon>Ralstonia</taxon>
    </lineage>
</organism>
<name>A0A2P4RFP0_RALPI</name>
<keyword evidence="1" id="KW-0676">Redox-active center</keyword>
<dbReference type="Proteomes" id="UP001189303">
    <property type="component" value="Unassembled WGS sequence"/>
</dbReference>
<dbReference type="PROSITE" id="PS00194">
    <property type="entry name" value="THIOREDOXIN_1"/>
    <property type="match status" value="1"/>
</dbReference>
<dbReference type="InterPro" id="IPR013766">
    <property type="entry name" value="Thioredoxin_domain"/>
</dbReference>
<evidence type="ECO:0000259" key="2">
    <source>
        <dbReference type="PROSITE" id="PS51352"/>
    </source>
</evidence>
<dbReference type="GO" id="GO:0015036">
    <property type="term" value="F:disulfide oxidoreductase activity"/>
    <property type="evidence" value="ECO:0007669"/>
    <property type="project" value="UniProtKB-ARBA"/>
</dbReference>
<dbReference type="Gene3D" id="3.40.30.10">
    <property type="entry name" value="Glutaredoxin"/>
    <property type="match status" value="1"/>
</dbReference>
<dbReference type="InterPro" id="IPR006311">
    <property type="entry name" value="TAT_signal"/>
</dbReference>
<dbReference type="InterPro" id="IPR050553">
    <property type="entry name" value="Thioredoxin_ResA/DsbE_sf"/>
</dbReference>
<dbReference type="EMBL" id="QGBI01000028">
    <property type="protein sequence ID" value="MBX3892703.1"/>
    <property type="molecule type" value="Genomic_DNA"/>
</dbReference>
<dbReference type="CDD" id="cd02966">
    <property type="entry name" value="TlpA_like_family"/>
    <property type="match status" value="1"/>
</dbReference>
<keyword evidence="5" id="KW-1185">Reference proteome</keyword>
<dbReference type="PANTHER" id="PTHR42852">
    <property type="entry name" value="THIOL:DISULFIDE INTERCHANGE PROTEIN DSBE"/>
    <property type="match status" value="1"/>
</dbReference>
<evidence type="ECO:0000313" key="4">
    <source>
        <dbReference type="EMBL" id="MBX3892703.1"/>
    </source>
</evidence>
<dbReference type="Proteomes" id="UP001199322">
    <property type="component" value="Unassembled WGS sequence"/>
</dbReference>
<sequence length="186" mass="19973">MRSDADMNPMQGPGPRRAWLRAAGALAMGAGLGGRQAAAHAASLEVGRPAPPLVLHTLDGRSIATDDLRGQVVILTFWATWCGPCRTELPLLSAYAARHADKGLRVLGFSLDEPAELPAVREVAAKLSFPVGLLGSAYAGGYGRIWRLPVNFTVDRKGLLADNGWDSREPAWTAERLERVVTPLLR</sequence>
<evidence type="ECO:0000313" key="3">
    <source>
        <dbReference type="EMBL" id="CAJ0731303.1"/>
    </source>
</evidence>
<evidence type="ECO:0000256" key="1">
    <source>
        <dbReference type="ARBA" id="ARBA00023284"/>
    </source>
</evidence>
<dbReference type="PROSITE" id="PS51352">
    <property type="entry name" value="THIOREDOXIN_2"/>
    <property type="match status" value="1"/>
</dbReference>
<feature type="domain" description="Thioredoxin" evidence="2">
    <location>
        <begin position="44"/>
        <end position="186"/>
    </location>
</feature>
<reference evidence="4" key="1">
    <citation type="submission" date="2018-06" db="EMBL/GenBank/DDBJ databases">
        <authorList>
            <person name="O'Rourke A."/>
        </authorList>
    </citation>
    <scope>NUCLEOTIDE SEQUENCE</scope>
    <source>
        <strain evidence="4">132550021-3</strain>
    </source>
</reference>
<dbReference type="InterPro" id="IPR000866">
    <property type="entry name" value="AhpC/TSA"/>
</dbReference>
<dbReference type="InterPro" id="IPR036249">
    <property type="entry name" value="Thioredoxin-like_sf"/>
</dbReference>
<reference evidence="3 5" key="2">
    <citation type="submission" date="2023-07" db="EMBL/GenBank/DDBJ databases">
        <authorList>
            <person name="Peeters C."/>
        </authorList>
    </citation>
    <scope>NUCLEOTIDE SEQUENCE [LARGE SCALE GENOMIC DNA]</scope>
    <source>
        <strain evidence="3 5">R-38712</strain>
    </source>
</reference>
<dbReference type="Pfam" id="PF00578">
    <property type="entry name" value="AhpC-TSA"/>
    <property type="match status" value="1"/>
</dbReference>
<dbReference type="RefSeq" id="WP_015855866.1">
    <property type="nucleotide sequence ID" value="NZ_CATWFT010000022.1"/>
</dbReference>
<evidence type="ECO:0000313" key="6">
    <source>
        <dbReference type="Proteomes" id="UP001199322"/>
    </source>
</evidence>
<dbReference type="PANTHER" id="PTHR42852:SF13">
    <property type="entry name" value="PROTEIN DIPZ"/>
    <property type="match status" value="1"/>
</dbReference>
<dbReference type="AlphaFoldDB" id="A0A2P4RFP0"/>
<dbReference type="InterPro" id="IPR017937">
    <property type="entry name" value="Thioredoxin_CS"/>
</dbReference>
<evidence type="ECO:0000313" key="5">
    <source>
        <dbReference type="Proteomes" id="UP001189303"/>
    </source>
</evidence>
<protein>
    <submittedName>
        <fullName evidence="3">Thiol-disulfide oxidoreductase ResA</fullName>
    </submittedName>
    <submittedName>
        <fullName evidence="4">TlpA family protein disulfide reductase</fullName>
    </submittedName>
</protein>
<dbReference type="EMBL" id="CATWFT010000022">
    <property type="protein sequence ID" value="CAJ0731303.1"/>
    <property type="molecule type" value="Genomic_DNA"/>
</dbReference>
<comment type="caution">
    <text evidence="4">The sequence shown here is derived from an EMBL/GenBank/DDBJ whole genome shotgun (WGS) entry which is preliminary data.</text>
</comment>
<proteinExistence type="predicted"/>